<dbReference type="Pfam" id="PF06624">
    <property type="entry name" value="RAMP4"/>
    <property type="match status" value="1"/>
</dbReference>
<comment type="cofactor">
    <cofactor evidence="1">
        <name>Mg(2+)</name>
        <dbReference type="ChEBI" id="CHEBI:18420"/>
    </cofactor>
</comment>
<dbReference type="GO" id="GO:0015031">
    <property type="term" value="P:protein transport"/>
    <property type="evidence" value="ECO:0007669"/>
    <property type="project" value="UniProtKB-KW"/>
</dbReference>
<evidence type="ECO:0000256" key="23">
    <source>
        <dbReference type="ARBA" id="ARBA00023136"/>
    </source>
</evidence>
<keyword evidence="32" id="KW-1185">Reference proteome</keyword>
<evidence type="ECO:0000256" key="31">
    <source>
        <dbReference type="SAM" id="Phobius"/>
    </source>
</evidence>
<keyword evidence="21" id="KW-0333">Golgi apparatus</keyword>
<dbReference type="PROSITE" id="PS51421">
    <property type="entry name" value="RAS"/>
    <property type="match status" value="1"/>
</dbReference>
<evidence type="ECO:0000256" key="6">
    <source>
        <dbReference type="ARBA" id="ARBA00004541"/>
    </source>
</evidence>
<dbReference type="InterPro" id="IPR027417">
    <property type="entry name" value="P-loop_NTPase"/>
</dbReference>
<evidence type="ECO:0000256" key="19">
    <source>
        <dbReference type="ARBA" id="ARBA00022989"/>
    </source>
</evidence>
<evidence type="ECO:0000256" key="9">
    <source>
        <dbReference type="ARBA" id="ARBA00011984"/>
    </source>
</evidence>
<dbReference type="SMART" id="SM00175">
    <property type="entry name" value="RAB"/>
    <property type="match status" value="1"/>
</dbReference>
<evidence type="ECO:0000313" key="33">
    <source>
        <dbReference type="WBParaSite" id="SVE_0016200.1"/>
    </source>
</evidence>
<evidence type="ECO:0000256" key="25">
    <source>
        <dbReference type="ARBA" id="ARBA00023289"/>
    </source>
</evidence>
<evidence type="ECO:0000256" key="30">
    <source>
        <dbReference type="SAM" id="MobiDB-lite"/>
    </source>
</evidence>
<evidence type="ECO:0000256" key="16">
    <source>
        <dbReference type="ARBA" id="ARBA00022801"/>
    </source>
</evidence>
<keyword evidence="11" id="KW-0813">Transport</keyword>
<evidence type="ECO:0000256" key="24">
    <source>
        <dbReference type="ARBA" id="ARBA00023288"/>
    </source>
</evidence>
<dbReference type="GO" id="GO:0031901">
    <property type="term" value="C:early endosome membrane"/>
    <property type="evidence" value="ECO:0007669"/>
    <property type="project" value="UniProtKB-SubCell"/>
</dbReference>
<dbReference type="Proteomes" id="UP000035680">
    <property type="component" value="Unassembled WGS sequence"/>
</dbReference>
<evidence type="ECO:0000256" key="4">
    <source>
        <dbReference type="ARBA" id="ARBA00004389"/>
    </source>
</evidence>
<evidence type="ECO:0000256" key="21">
    <source>
        <dbReference type="ARBA" id="ARBA00023034"/>
    </source>
</evidence>
<keyword evidence="14" id="KW-0547">Nucleotide-binding</keyword>
<dbReference type="GO" id="GO:0032456">
    <property type="term" value="P:endocytic recycling"/>
    <property type="evidence" value="ECO:0007669"/>
    <property type="project" value="InterPro"/>
</dbReference>
<keyword evidence="15" id="KW-0967">Endosome</keyword>
<comment type="subcellular location">
    <subcellularLocation>
        <location evidence="6">Cytoplasmic vesicle</location>
    </subcellularLocation>
    <subcellularLocation>
        <location evidence="5">Early endosome membrane</location>
        <topology evidence="5">Lipid-anchor</topology>
        <orientation evidence="5">Cytoplasmic side</orientation>
    </subcellularLocation>
    <subcellularLocation>
        <location evidence="4">Endoplasmic reticulum membrane</location>
        <topology evidence="4">Single-pass membrane protein</topology>
    </subcellularLocation>
    <subcellularLocation>
        <location evidence="3">Golgi apparatus</location>
        <location evidence="3">trans-Golgi network membrane</location>
        <topology evidence="3">Lipid-anchor</topology>
        <orientation evidence="3">Cytoplasmic side</orientation>
    </subcellularLocation>
    <subcellularLocation>
        <location evidence="2">Recycling endosome</location>
    </subcellularLocation>
</comment>
<evidence type="ECO:0000256" key="17">
    <source>
        <dbReference type="ARBA" id="ARBA00022824"/>
    </source>
</evidence>
<evidence type="ECO:0000256" key="18">
    <source>
        <dbReference type="ARBA" id="ARBA00022927"/>
    </source>
</evidence>
<dbReference type="PRINTS" id="PR00449">
    <property type="entry name" value="RASTRNSFRMNG"/>
</dbReference>
<accession>A0A0K0EUG8</accession>
<reference evidence="32" key="1">
    <citation type="submission" date="2014-07" db="EMBL/GenBank/DDBJ databases">
        <authorList>
            <person name="Martin A.A"/>
            <person name="De Silva N."/>
        </authorList>
    </citation>
    <scope>NUCLEOTIDE SEQUENCE</scope>
</reference>
<dbReference type="AlphaFoldDB" id="A0A0K0EUG8"/>
<keyword evidence="16" id="KW-0378">Hydrolase</keyword>
<dbReference type="GO" id="GO:0090382">
    <property type="term" value="P:phagosome maturation"/>
    <property type="evidence" value="ECO:0007669"/>
    <property type="project" value="InterPro"/>
</dbReference>
<keyword evidence="22" id="KW-0342">GTP-binding</keyword>
<comment type="similarity">
    <text evidence="8">Belongs to the small GTPase superfamily. Rab family.</text>
</comment>
<comment type="catalytic activity">
    <reaction evidence="29">
        <text>GTP + H2O = GDP + phosphate + H(+)</text>
        <dbReference type="Rhea" id="RHEA:19669"/>
        <dbReference type="ChEBI" id="CHEBI:15377"/>
        <dbReference type="ChEBI" id="CHEBI:15378"/>
        <dbReference type="ChEBI" id="CHEBI:37565"/>
        <dbReference type="ChEBI" id="CHEBI:43474"/>
        <dbReference type="ChEBI" id="CHEBI:58189"/>
        <dbReference type="EC" id="3.6.5.2"/>
    </reaction>
    <physiologicalReaction direction="left-to-right" evidence="29">
        <dbReference type="Rhea" id="RHEA:19670"/>
    </physiologicalReaction>
</comment>
<dbReference type="CDD" id="cd04122">
    <property type="entry name" value="Rab14"/>
    <property type="match status" value="1"/>
</dbReference>
<dbReference type="FunFam" id="3.40.50.300:FF:000344">
    <property type="entry name" value="Ras-related protein Rab-14"/>
    <property type="match status" value="1"/>
</dbReference>
<evidence type="ECO:0000256" key="12">
    <source>
        <dbReference type="ARBA" id="ARBA00022481"/>
    </source>
</evidence>
<dbReference type="PROSITE" id="PS51420">
    <property type="entry name" value="RHO"/>
    <property type="match status" value="1"/>
</dbReference>
<keyword evidence="19 31" id="KW-1133">Transmembrane helix</keyword>
<evidence type="ECO:0000256" key="15">
    <source>
        <dbReference type="ARBA" id="ARBA00022753"/>
    </source>
</evidence>
<comment type="subunit">
    <text evidence="28">Interacts with SEC61B, SEC61A1 and the SEC61 complex. Interacts with CANX.</text>
</comment>
<protein>
    <recommendedName>
        <fullName evidence="10">Ras-related protein Rab-14</fullName>
        <ecNumber evidence="9">3.6.5.2</ecNumber>
    </recommendedName>
</protein>
<dbReference type="GO" id="GO:0006895">
    <property type="term" value="P:Golgi to endosome transport"/>
    <property type="evidence" value="ECO:0007669"/>
    <property type="project" value="InterPro"/>
</dbReference>
<dbReference type="PROSITE" id="PS51419">
    <property type="entry name" value="RAB"/>
    <property type="match status" value="1"/>
</dbReference>
<dbReference type="SMART" id="SM00173">
    <property type="entry name" value="RAS"/>
    <property type="match status" value="1"/>
</dbReference>
<dbReference type="GO" id="GO:0005525">
    <property type="term" value="F:GTP binding"/>
    <property type="evidence" value="ECO:0007669"/>
    <property type="project" value="UniProtKB-KW"/>
</dbReference>
<keyword evidence="25" id="KW-0636">Prenylation</keyword>
<evidence type="ECO:0000256" key="10">
    <source>
        <dbReference type="ARBA" id="ARBA00014884"/>
    </source>
</evidence>
<keyword evidence="18" id="KW-0653">Protein transport</keyword>
<evidence type="ECO:0000256" key="22">
    <source>
        <dbReference type="ARBA" id="ARBA00023134"/>
    </source>
</evidence>
<dbReference type="InterPro" id="IPR005225">
    <property type="entry name" value="Small_GTP-bd"/>
</dbReference>
<dbReference type="InterPro" id="IPR001806">
    <property type="entry name" value="Small_GTPase"/>
</dbReference>
<keyword evidence="12" id="KW-0488">Methylation</keyword>
<name>A0A0K0EUG8_STRVS</name>
<dbReference type="Pfam" id="PF00071">
    <property type="entry name" value="Ras"/>
    <property type="match status" value="1"/>
</dbReference>
<evidence type="ECO:0000256" key="11">
    <source>
        <dbReference type="ARBA" id="ARBA00022448"/>
    </source>
</evidence>
<evidence type="ECO:0000256" key="7">
    <source>
        <dbReference type="ARBA" id="ARBA00005500"/>
    </source>
</evidence>
<keyword evidence="26" id="KW-0968">Cytoplasmic vesicle</keyword>
<proteinExistence type="inferred from homology"/>
<feature type="region of interest" description="Disordered" evidence="30">
    <location>
        <begin position="252"/>
        <end position="279"/>
    </location>
</feature>
<evidence type="ECO:0000256" key="29">
    <source>
        <dbReference type="ARBA" id="ARBA00047660"/>
    </source>
</evidence>
<evidence type="ECO:0000313" key="32">
    <source>
        <dbReference type="Proteomes" id="UP000035680"/>
    </source>
</evidence>
<dbReference type="GO" id="GO:0042742">
    <property type="term" value="P:defense response to bacterium"/>
    <property type="evidence" value="ECO:0007669"/>
    <property type="project" value="InterPro"/>
</dbReference>
<dbReference type="InterPro" id="IPR010580">
    <property type="entry name" value="ER_stress-assoc"/>
</dbReference>
<keyword evidence="13 31" id="KW-0812">Transmembrane</keyword>
<feature type="transmembrane region" description="Helical" evidence="31">
    <location>
        <begin position="37"/>
        <end position="57"/>
    </location>
</feature>
<dbReference type="SUPFAM" id="SSF52540">
    <property type="entry name" value="P-loop containing nucleoside triphosphate hydrolases"/>
    <property type="match status" value="1"/>
</dbReference>
<evidence type="ECO:0000256" key="2">
    <source>
        <dbReference type="ARBA" id="ARBA00004172"/>
    </source>
</evidence>
<dbReference type="SMART" id="SM00176">
    <property type="entry name" value="RAN"/>
    <property type="match status" value="1"/>
</dbReference>
<evidence type="ECO:0000256" key="27">
    <source>
        <dbReference type="ARBA" id="ARBA00037157"/>
    </source>
</evidence>
<keyword evidence="24" id="KW-0449">Lipoprotein</keyword>
<evidence type="ECO:0000256" key="20">
    <source>
        <dbReference type="ARBA" id="ARBA00022990"/>
    </source>
</evidence>
<dbReference type="GO" id="GO:0005829">
    <property type="term" value="C:cytosol"/>
    <property type="evidence" value="ECO:0007669"/>
    <property type="project" value="GOC"/>
</dbReference>
<dbReference type="InterPro" id="IPR030702">
    <property type="entry name" value="Rab14"/>
</dbReference>
<evidence type="ECO:0000256" key="3">
    <source>
        <dbReference type="ARBA" id="ARBA00004387"/>
    </source>
</evidence>
<dbReference type="GO" id="GO:0005802">
    <property type="term" value="C:trans-Golgi network"/>
    <property type="evidence" value="ECO:0007669"/>
    <property type="project" value="InterPro"/>
</dbReference>
<dbReference type="NCBIfam" id="TIGR00231">
    <property type="entry name" value="small_GTP"/>
    <property type="match status" value="1"/>
</dbReference>
<dbReference type="WBParaSite" id="SVE_0016200.1">
    <property type="protein sequence ID" value="SVE_0016200.1"/>
    <property type="gene ID" value="SVE_0016200"/>
</dbReference>
<keyword evidence="17" id="KW-0256">Endoplasmic reticulum</keyword>
<evidence type="ECO:0000256" key="26">
    <source>
        <dbReference type="ARBA" id="ARBA00023329"/>
    </source>
</evidence>
<evidence type="ECO:0000256" key="1">
    <source>
        <dbReference type="ARBA" id="ARBA00001946"/>
    </source>
</evidence>
<dbReference type="InterPro" id="IPR050209">
    <property type="entry name" value="Rab_GTPases_membrane_traffic"/>
</dbReference>
<dbReference type="SMART" id="SM00174">
    <property type="entry name" value="RHO"/>
    <property type="match status" value="1"/>
</dbReference>
<dbReference type="STRING" id="75913.A0A0K0EUG8"/>
<evidence type="ECO:0000256" key="13">
    <source>
        <dbReference type="ARBA" id="ARBA00022692"/>
    </source>
</evidence>
<dbReference type="GO" id="GO:0003925">
    <property type="term" value="F:G protein activity"/>
    <property type="evidence" value="ECO:0007669"/>
    <property type="project" value="UniProtKB-EC"/>
</dbReference>
<organism evidence="32 33">
    <name type="scientific">Strongyloides venezuelensis</name>
    <name type="common">Threadworm</name>
    <dbReference type="NCBI Taxonomy" id="75913"/>
    <lineage>
        <taxon>Eukaryota</taxon>
        <taxon>Metazoa</taxon>
        <taxon>Ecdysozoa</taxon>
        <taxon>Nematoda</taxon>
        <taxon>Chromadorea</taxon>
        <taxon>Rhabditida</taxon>
        <taxon>Tylenchina</taxon>
        <taxon>Panagrolaimomorpha</taxon>
        <taxon>Strongyloidoidea</taxon>
        <taxon>Strongyloididae</taxon>
        <taxon>Strongyloides</taxon>
    </lineage>
</organism>
<evidence type="ECO:0000256" key="14">
    <source>
        <dbReference type="ARBA" id="ARBA00022741"/>
    </source>
</evidence>
<dbReference type="EC" id="3.6.5.2" evidence="9"/>
<dbReference type="GO" id="GO:0005789">
    <property type="term" value="C:endoplasmic reticulum membrane"/>
    <property type="evidence" value="ECO:0007669"/>
    <property type="project" value="UniProtKB-SubCell"/>
</dbReference>
<keyword evidence="20" id="KW-0007">Acetylation</keyword>
<dbReference type="GO" id="GO:0045335">
    <property type="term" value="C:phagocytic vesicle"/>
    <property type="evidence" value="ECO:0007669"/>
    <property type="project" value="InterPro"/>
</dbReference>
<dbReference type="PANTHER" id="PTHR47979">
    <property type="entry name" value="DRAB11-RELATED"/>
    <property type="match status" value="1"/>
</dbReference>
<comment type="function">
    <text evidence="27">Interacts with target proteins during their translocation into the lumen of the endoplasmic reticulum. Protects unfolded target proteins against degradation during ER stress. May facilitate glycosylation of target proteins after termination of ER stress. May modulate the use of N-glycosylation sites on target proteins.</text>
</comment>
<dbReference type="Gene3D" id="3.40.50.300">
    <property type="entry name" value="P-loop containing nucleotide triphosphate hydrolases"/>
    <property type="match status" value="1"/>
</dbReference>
<evidence type="ECO:0000256" key="8">
    <source>
        <dbReference type="ARBA" id="ARBA00006270"/>
    </source>
</evidence>
<evidence type="ECO:0000256" key="28">
    <source>
        <dbReference type="ARBA" id="ARBA00038831"/>
    </source>
</evidence>
<dbReference type="GO" id="GO:0055037">
    <property type="term" value="C:recycling endosome"/>
    <property type="evidence" value="ECO:0007669"/>
    <property type="project" value="UniProtKB-SubCell"/>
</dbReference>
<evidence type="ECO:0000256" key="5">
    <source>
        <dbReference type="ARBA" id="ARBA00004438"/>
    </source>
</evidence>
<comment type="similarity">
    <text evidence="7">Belongs to the RAMP4 family.</text>
</comment>
<reference evidence="33" key="2">
    <citation type="submission" date="2015-08" db="UniProtKB">
        <authorList>
            <consortium name="WormBaseParasite"/>
        </authorList>
    </citation>
    <scope>IDENTIFICATION</scope>
</reference>
<sequence>MAPKQRIAAANNAFHKNINNRGNVAKSLKPQEDKYPVSPMLIGFFLFVVCGSAVFEIQFVRSFFKMNNSNQYNYNYIFKYIIIGDVGVGKSCLLHQFTEKKFMVDCPHTIGVEFFTRIIEVSGQKIKLQLWDTAGQERFRAVTRSYYRGAAGAIMVYDVTRRTTFNHLSSWLQDARNLTNPNTVIFLIGNKSDLDEQREVTFDEGKQFSEENGLTFLECSAKTGSNVEEVFLSTANKIFQNIQDGSIDLNQADSGVQPRHTLSRPTPSGARSDGNDCNC</sequence>
<keyword evidence="23 31" id="KW-0472">Membrane</keyword>